<dbReference type="AlphaFoldDB" id="A0A644SZT6"/>
<dbReference type="Gene3D" id="3.80.30.20">
    <property type="entry name" value="tm_1862 like domain"/>
    <property type="match status" value="1"/>
</dbReference>
<dbReference type="SFLD" id="SFLDG01065">
    <property type="entry name" value="anaerobic_coproporphyrinogen-I"/>
    <property type="match status" value="1"/>
</dbReference>
<dbReference type="PROSITE" id="PS51918">
    <property type="entry name" value="RADICAL_SAM"/>
    <property type="match status" value="1"/>
</dbReference>
<dbReference type="InterPro" id="IPR007197">
    <property type="entry name" value="rSAM"/>
</dbReference>
<dbReference type="EC" id="1.3.99.-" evidence="3"/>
<dbReference type="EMBL" id="VSSQ01000008">
    <property type="protein sequence ID" value="MPL59151.1"/>
    <property type="molecule type" value="Genomic_DNA"/>
</dbReference>
<gene>
    <name evidence="3" type="primary">hemN_3</name>
    <name evidence="3" type="ORF">SDC9_04699</name>
</gene>
<dbReference type="SFLD" id="SFLDF00562">
    <property type="entry name" value="HemN-like__clustered_with_heat"/>
    <property type="match status" value="1"/>
</dbReference>
<dbReference type="GO" id="GO:0006779">
    <property type="term" value="P:porphyrin-containing compound biosynthetic process"/>
    <property type="evidence" value="ECO:0007669"/>
    <property type="project" value="InterPro"/>
</dbReference>
<dbReference type="InterPro" id="IPR034505">
    <property type="entry name" value="Coproporphyrinogen-III_oxidase"/>
</dbReference>
<dbReference type="SMART" id="SM00729">
    <property type="entry name" value="Elp3"/>
    <property type="match status" value="1"/>
</dbReference>
<dbReference type="GO" id="GO:0005737">
    <property type="term" value="C:cytoplasm"/>
    <property type="evidence" value="ECO:0007669"/>
    <property type="project" value="InterPro"/>
</dbReference>
<dbReference type="Pfam" id="PF04055">
    <property type="entry name" value="Radical_SAM"/>
    <property type="match status" value="1"/>
</dbReference>
<accession>A0A644SZT6</accession>
<protein>
    <submittedName>
        <fullName evidence="3">Oxygen-independent coproporphyrinogen-III oxidase-like protein</fullName>
        <ecNumber evidence="3">1.3.99.-</ecNumber>
    </submittedName>
</protein>
<dbReference type="InterPro" id="IPR023404">
    <property type="entry name" value="rSAM_horseshoe"/>
</dbReference>
<organism evidence="3">
    <name type="scientific">bioreactor metagenome</name>
    <dbReference type="NCBI Taxonomy" id="1076179"/>
    <lineage>
        <taxon>unclassified sequences</taxon>
        <taxon>metagenomes</taxon>
        <taxon>ecological metagenomes</taxon>
    </lineage>
</organism>
<dbReference type="GO" id="GO:0051539">
    <property type="term" value="F:4 iron, 4 sulfur cluster binding"/>
    <property type="evidence" value="ECO:0007669"/>
    <property type="project" value="InterPro"/>
</dbReference>
<dbReference type="InterPro" id="IPR058240">
    <property type="entry name" value="rSAM_sf"/>
</dbReference>
<dbReference type="Pfam" id="PF06969">
    <property type="entry name" value="HemN_C"/>
    <property type="match status" value="1"/>
</dbReference>
<dbReference type="GO" id="GO:0004109">
    <property type="term" value="F:coproporphyrinogen oxidase activity"/>
    <property type="evidence" value="ECO:0007669"/>
    <property type="project" value="InterPro"/>
</dbReference>
<keyword evidence="3" id="KW-0560">Oxidoreductase</keyword>
<dbReference type="InterPro" id="IPR004559">
    <property type="entry name" value="HemW-like"/>
</dbReference>
<dbReference type="InterPro" id="IPR006638">
    <property type="entry name" value="Elp3/MiaA/NifB-like_rSAM"/>
</dbReference>
<comment type="caution">
    <text evidence="3">The sequence shown here is derived from an EMBL/GenBank/DDBJ whole genome shotgun (WGS) entry which is preliminary data.</text>
</comment>
<proteinExistence type="inferred from homology"/>
<dbReference type="CDD" id="cd01335">
    <property type="entry name" value="Radical_SAM"/>
    <property type="match status" value="1"/>
</dbReference>
<evidence type="ECO:0000313" key="3">
    <source>
        <dbReference type="EMBL" id="MPL59151.1"/>
    </source>
</evidence>
<dbReference type="NCBIfam" id="TIGR00539">
    <property type="entry name" value="hemN_rel"/>
    <property type="match status" value="1"/>
</dbReference>
<dbReference type="PANTHER" id="PTHR13932">
    <property type="entry name" value="COPROPORPHYRINIGEN III OXIDASE"/>
    <property type="match status" value="1"/>
</dbReference>
<dbReference type="SFLD" id="SFLDG01082">
    <property type="entry name" value="B12-binding_domain_containing"/>
    <property type="match status" value="1"/>
</dbReference>
<evidence type="ECO:0000256" key="1">
    <source>
        <dbReference type="ARBA" id="ARBA00006100"/>
    </source>
</evidence>
<dbReference type="SFLD" id="SFLDS00029">
    <property type="entry name" value="Radical_SAM"/>
    <property type="match status" value="1"/>
</dbReference>
<feature type="domain" description="Radical SAM core" evidence="2">
    <location>
        <begin position="11"/>
        <end position="242"/>
    </location>
</feature>
<dbReference type="InterPro" id="IPR010723">
    <property type="entry name" value="HemN_C"/>
</dbReference>
<reference evidence="3" key="1">
    <citation type="submission" date="2019-08" db="EMBL/GenBank/DDBJ databases">
        <authorList>
            <person name="Kucharzyk K."/>
            <person name="Murdoch R.W."/>
            <person name="Higgins S."/>
            <person name="Loffler F."/>
        </authorList>
    </citation>
    <scope>NUCLEOTIDE SEQUENCE</scope>
</reference>
<dbReference type="PANTHER" id="PTHR13932:SF5">
    <property type="entry name" value="RADICAL S-ADENOSYL METHIONINE DOMAIN-CONTAINING PROTEIN 1, MITOCHONDRIAL"/>
    <property type="match status" value="1"/>
</dbReference>
<sequence length="416" mass="46032">MTLPELAGGADLFEIPESLYIHIPFCSSRCGYCDFHSFAAGRGSKEGERYVEVLLRRAQALKAELRKPLRTLYIGGGTPTALPFDVFRRLLQELSRLFGPGLREWTVEANPESLSERKLAAMIDAGVSRLSVGIQSMDDRDLEVLGRNARKGDNEKALALARRSGMDISADLIAGIPGQTGKGLDSSVRMLLDAGVDHVSLYDLSIEDGTALEKKKIKGELFLPNEDRSYVIRKAAERVLGDAGYSRYEVSNFCPPGKESLHNSAYWSMVSYVGLGSGAVSSLMLVEKAESSKAESSLVRELGRDDNTSTGTLACLRAEEGRDLDAYLADPDASISLTRIDKKDSAFELVMMGLRTRRGVDSLRFERRFGSDIYSFLAPVLEKWKDRFVPDREFLRLDDEGLDLLNPILLDVLKLF</sequence>
<comment type="similarity">
    <text evidence="1">Belongs to the anaerobic coproporphyrinogen-III oxidase family. HemW subfamily.</text>
</comment>
<dbReference type="SUPFAM" id="SSF102114">
    <property type="entry name" value="Radical SAM enzymes"/>
    <property type="match status" value="1"/>
</dbReference>
<evidence type="ECO:0000259" key="2">
    <source>
        <dbReference type="PROSITE" id="PS51918"/>
    </source>
</evidence>
<name>A0A644SZT6_9ZZZZ</name>